<dbReference type="InterPro" id="IPR028082">
    <property type="entry name" value="Peripla_BP_I"/>
</dbReference>
<dbReference type="InterPro" id="IPR046335">
    <property type="entry name" value="LacI/GalR-like_sensor"/>
</dbReference>
<dbReference type="InterPro" id="IPR018060">
    <property type="entry name" value="HTH_AraC"/>
</dbReference>
<evidence type="ECO:0000313" key="5">
    <source>
        <dbReference type="EMBL" id="ADU22442.1"/>
    </source>
</evidence>
<dbReference type="SMART" id="SM00342">
    <property type="entry name" value="HTH_ARAC"/>
    <property type="match status" value="1"/>
</dbReference>
<evidence type="ECO:0000256" key="2">
    <source>
        <dbReference type="ARBA" id="ARBA00023125"/>
    </source>
</evidence>
<dbReference type="Gene3D" id="3.40.50.2300">
    <property type="match status" value="2"/>
</dbReference>
<dbReference type="Gene3D" id="1.10.10.60">
    <property type="entry name" value="Homeodomain-like"/>
    <property type="match status" value="2"/>
</dbReference>
<evidence type="ECO:0000256" key="3">
    <source>
        <dbReference type="ARBA" id="ARBA00023163"/>
    </source>
</evidence>
<dbReference type="eggNOG" id="COG2199">
    <property type="taxonomic scope" value="Bacteria"/>
</dbReference>
<accession>E6UAM0</accession>
<sequence length="765" mass="87594">MAIGRIAVIISEIFDPLDYELLNGIHAKASSLGYDTICLTGIRDVRLSNNNHVVSDKMDNVYTLINSTKFDGIIFIAESFYSNNTEQMIFSMLRQISVPIVVIGRKQEGFNTIRSDQRSDIRRLTEHLIEQHNCRHFAFVSGFKGEFNSEERYAGFLEALADAGLDFCEEKDLYFGEFWKQPSELIGREIAAGRESLPDAIVCASDLMAIYLSEGLIASGIRVPEDIKITGYDGEWYAVLHTPSITTVSGCKFDEGQRAVTELYYYMTGTISHEADIASRLCFGTSCGCKSDLKYSSKTVNKKNWIERELLNIIDKHLTSGRYLNNDISDHVSRADTFDSLIQRIHDSAESLQGWYRISICLCSDWRFDFERPDIYRREGFSDTMQLVMDYNRYAQNVDSQSFPITHLLPMLEQDHSPVLVTISALNNGDQILGYTAFYYYDVDSINYDAQFMNWNNTAAIGFRLIQQKLYQEYKQRKNNVISTIDPATGFYNQRGFFELLAAIDKGECILWLFGLYDDNDILTDQNDYHFFSTALRLSSEKDEIIAALGNHLFAVVFKKSAISAESWKFQRLLRCMYEAERLQPLDKYSRLPCVLSISTLLDGTAEQKQLKAAEIAELAKQRLSSGDHESLKSDLLWLKIRVWLHPETDLSVEDMAQELHISPTYLHRIYKKEFGISAKEDVILARIEKAKQLLVSSGLSVNEIAEQCGYHEPSHFMRQFRDRVGMTAMGYRKHNSKHGYPFNTPQIIYNAVQINRPQKPKNIV</sequence>
<reference evidence="5 6" key="1">
    <citation type="journal article" date="2011" name="J. Bacteriol.">
        <title>Complete genome of the cellulolytic ruminal bacterium Ruminococcus albus 7.</title>
        <authorList>
            <person name="Suen G."/>
            <person name="Stevenson D.M."/>
            <person name="Bruce D.C."/>
            <person name="Chertkov O."/>
            <person name="Copeland A."/>
            <person name="Cheng J.F."/>
            <person name="Detter C."/>
            <person name="Detter J.C."/>
            <person name="Goodwin L.A."/>
            <person name="Han C.S."/>
            <person name="Hauser L.J."/>
            <person name="Ivanova N.N."/>
            <person name="Kyrpides N.C."/>
            <person name="Land M.L."/>
            <person name="Lapidus A."/>
            <person name="Lucas S."/>
            <person name="Ovchinnikova G."/>
            <person name="Pitluck S."/>
            <person name="Tapia R."/>
            <person name="Woyke T."/>
            <person name="Boyum J."/>
            <person name="Mead D."/>
            <person name="Weimer P.J."/>
        </authorList>
    </citation>
    <scope>NUCLEOTIDE SEQUENCE [LARGE SCALE GENOMIC DNA]</scope>
    <source>
        <strain evidence="6">ATCC 27210 / DSM 20455 / JCM 14654 / NCDO 2250 / 7</strain>
    </source>
</reference>
<keyword evidence="1" id="KW-0805">Transcription regulation</keyword>
<name>E6UAM0_RUMA7</name>
<dbReference type="InterPro" id="IPR018062">
    <property type="entry name" value="HTH_AraC-typ_CS"/>
</dbReference>
<organism evidence="5 6">
    <name type="scientific">Ruminococcus albus (strain ATCC 27210 / DSM 20455 / JCM 14654 / NCDO 2250 / 7)</name>
    <dbReference type="NCBI Taxonomy" id="697329"/>
    <lineage>
        <taxon>Bacteria</taxon>
        <taxon>Bacillati</taxon>
        <taxon>Bacillota</taxon>
        <taxon>Clostridia</taxon>
        <taxon>Eubacteriales</taxon>
        <taxon>Oscillospiraceae</taxon>
        <taxon>Ruminococcus</taxon>
    </lineage>
</organism>
<dbReference type="PROSITE" id="PS00041">
    <property type="entry name" value="HTH_ARAC_FAMILY_1"/>
    <property type="match status" value="1"/>
</dbReference>
<dbReference type="AlphaFoldDB" id="E6UAM0"/>
<dbReference type="PROSITE" id="PS01124">
    <property type="entry name" value="HTH_ARAC_FAMILY_2"/>
    <property type="match status" value="1"/>
</dbReference>
<evidence type="ECO:0000259" key="4">
    <source>
        <dbReference type="PROSITE" id="PS01124"/>
    </source>
</evidence>
<evidence type="ECO:0000313" key="6">
    <source>
        <dbReference type="Proteomes" id="UP000006919"/>
    </source>
</evidence>
<keyword evidence="2" id="KW-0238">DNA-binding</keyword>
<dbReference type="PANTHER" id="PTHR30146">
    <property type="entry name" value="LACI-RELATED TRANSCRIPTIONAL REPRESSOR"/>
    <property type="match status" value="1"/>
</dbReference>
<dbReference type="SUPFAM" id="SSF53822">
    <property type="entry name" value="Periplasmic binding protein-like I"/>
    <property type="match status" value="1"/>
</dbReference>
<keyword evidence="3" id="KW-0804">Transcription</keyword>
<dbReference type="CDD" id="cd06267">
    <property type="entry name" value="PBP1_LacI_sugar_binding-like"/>
    <property type="match status" value="1"/>
</dbReference>
<evidence type="ECO:0000256" key="1">
    <source>
        <dbReference type="ARBA" id="ARBA00023015"/>
    </source>
</evidence>
<feature type="domain" description="HTH araC/xylS-type" evidence="4">
    <location>
        <begin position="646"/>
        <end position="735"/>
    </location>
</feature>
<dbReference type="SUPFAM" id="SSF46689">
    <property type="entry name" value="Homeodomain-like"/>
    <property type="match status" value="2"/>
</dbReference>
<dbReference type="HOGENOM" id="CLU_020864_0_0_9"/>
<dbReference type="Proteomes" id="UP000006919">
    <property type="component" value="Chromosome"/>
</dbReference>
<gene>
    <name evidence="5" type="ordered locus">Rumal_1949</name>
</gene>
<dbReference type="eggNOG" id="COG2207">
    <property type="taxonomic scope" value="Bacteria"/>
</dbReference>
<dbReference type="Pfam" id="PF12833">
    <property type="entry name" value="HTH_18"/>
    <property type="match status" value="1"/>
</dbReference>
<dbReference type="PANTHER" id="PTHR30146:SF24">
    <property type="entry name" value="XYLOSE OPERON REGULATORY PROTEIN"/>
    <property type="match status" value="1"/>
</dbReference>
<dbReference type="EMBL" id="CP002403">
    <property type="protein sequence ID" value="ADU22442.1"/>
    <property type="molecule type" value="Genomic_DNA"/>
</dbReference>
<dbReference type="GO" id="GO:0003700">
    <property type="term" value="F:DNA-binding transcription factor activity"/>
    <property type="evidence" value="ECO:0007669"/>
    <property type="project" value="InterPro"/>
</dbReference>
<proteinExistence type="predicted"/>
<dbReference type="GO" id="GO:0000976">
    <property type="term" value="F:transcription cis-regulatory region binding"/>
    <property type="evidence" value="ECO:0007669"/>
    <property type="project" value="TreeGrafter"/>
</dbReference>
<dbReference type="InterPro" id="IPR009057">
    <property type="entry name" value="Homeodomain-like_sf"/>
</dbReference>
<dbReference type="RefSeq" id="WP_013498604.1">
    <property type="nucleotide sequence ID" value="NC_014833.1"/>
</dbReference>
<dbReference type="Pfam" id="PF13377">
    <property type="entry name" value="Peripla_BP_3"/>
    <property type="match status" value="1"/>
</dbReference>
<dbReference type="eggNOG" id="COG1609">
    <property type="taxonomic scope" value="Bacteria"/>
</dbReference>
<protein>
    <submittedName>
        <fullName evidence="5">Transcriptional regulator, AraC family</fullName>
    </submittedName>
</protein>
<dbReference type="STRING" id="697329.Rumal_1949"/>
<dbReference type="KEGG" id="ral:Rumal_1949"/>